<reference evidence="1" key="1">
    <citation type="submission" date="2022-11" db="EMBL/GenBank/DDBJ databases">
        <authorList>
            <person name="Petersen C."/>
        </authorList>
    </citation>
    <scope>NUCLEOTIDE SEQUENCE</scope>
    <source>
        <strain evidence="1">IBT 16849</strain>
    </source>
</reference>
<evidence type="ECO:0000313" key="1">
    <source>
        <dbReference type="EMBL" id="KAJ5185549.1"/>
    </source>
</evidence>
<protein>
    <submittedName>
        <fullName evidence="1">Uncharacterized protein</fullName>
    </submittedName>
</protein>
<evidence type="ECO:0000313" key="2">
    <source>
        <dbReference type="Proteomes" id="UP001150879"/>
    </source>
</evidence>
<dbReference type="Pfam" id="PF13384">
    <property type="entry name" value="HTH_23"/>
    <property type="match status" value="1"/>
</dbReference>
<accession>A0A9W9IUY5</accession>
<dbReference type="EMBL" id="JAPQKP010000006">
    <property type="protein sequence ID" value="KAJ5185549.1"/>
    <property type="molecule type" value="Genomic_DNA"/>
</dbReference>
<dbReference type="AlphaFoldDB" id="A0A9W9IUY5"/>
<sequence length="138" mass="15404">MGHDIAKRSVVVTSKAAGVSSATIAEVVGLSKRTVDRIYERALAKGFDAALRPWNISDAMLADAPRSGRPKKQSLEMQDRVLAKVRLDRYGREKSCADIAGEISREFWLKRYSTKKGAPKSRTEAIKAWEKAWDELPQ</sequence>
<keyword evidence="2" id="KW-1185">Reference proteome</keyword>
<name>A0A9W9IUY5_9EURO</name>
<organism evidence="1 2">
    <name type="scientific">Penicillium cf. griseofulvum</name>
    <dbReference type="NCBI Taxonomy" id="2972120"/>
    <lineage>
        <taxon>Eukaryota</taxon>
        <taxon>Fungi</taxon>
        <taxon>Dikarya</taxon>
        <taxon>Ascomycota</taxon>
        <taxon>Pezizomycotina</taxon>
        <taxon>Eurotiomycetes</taxon>
        <taxon>Eurotiomycetidae</taxon>
        <taxon>Eurotiales</taxon>
        <taxon>Aspergillaceae</taxon>
        <taxon>Penicillium</taxon>
    </lineage>
</organism>
<gene>
    <name evidence="1" type="ORF">N7472_010389</name>
</gene>
<reference evidence="1" key="2">
    <citation type="journal article" date="2023" name="IMA Fungus">
        <title>Comparative genomic study of the Penicillium genus elucidates a diverse pangenome and 15 lateral gene transfer events.</title>
        <authorList>
            <person name="Petersen C."/>
            <person name="Sorensen T."/>
            <person name="Nielsen M.R."/>
            <person name="Sondergaard T.E."/>
            <person name="Sorensen J.L."/>
            <person name="Fitzpatrick D.A."/>
            <person name="Frisvad J.C."/>
            <person name="Nielsen K.L."/>
        </authorList>
    </citation>
    <scope>NUCLEOTIDE SEQUENCE</scope>
    <source>
        <strain evidence="1">IBT 16849</strain>
    </source>
</reference>
<dbReference type="Proteomes" id="UP001150879">
    <property type="component" value="Unassembled WGS sequence"/>
</dbReference>
<comment type="caution">
    <text evidence="1">The sequence shown here is derived from an EMBL/GenBank/DDBJ whole genome shotgun (WGS) entry which is preliminary data.</text>
</comment>
<proteinExistence type="predicted"/>